<dbReference type="NCBIfam" id="TIGR02436">
    <property type="entry name" value="four helix bundle protein"/>
    <property type="match status" value="1"/>
</dbReference>
<dbReference type="InterPro" id="IPR036583">
    <property type="entry name" value="23S_rRNA_IVS_sf"/>
</dbReference>
<dbReference type="EMBL" id="PCYI01000025">
    <property type="protein sequence ID" value="PIR44610.1"/>
    <property type="molecule type" value="Genomic_DNA"/>
</dbReference>
<dbReference type="Gene3D" id="1.20.1440.60">
    <property type="entry name" value="23S rRNA-intervening sequence"/>
    <property type="match status" value="1"/>
</dbReference>
<gene>
    <name evidence="1" type="ORF">COV10_03850</name>
</gene>
<dbReference type="CDD" id="cd16377">
    <property type="entry name" value="23S_rRNA_IVP_like"/>
    <property type="match status" value="1"/>
</dbReference>
<dbReference type="InterPro" id="IPR012657">
    <property type="entry name" value="23S_rRNA-intervening_sequence"/>
</dbReference>
<organism evidence="1 2">
    <name type="scientific">Candidatus Vogelbacteria bacterium CG10_big_fil_rev_8_21_14_0_10_51_16</name>
    <dbReference type="NCBI Taxonomy" id="1975045"/>
    <lineage>
        <taxon>Bacteria</taxon>
        <taxon>Candidatus Vogeliibacteriota</taxon>
    </lineage>
</organism>
<dbReference type="AlphaFoldDB" id="A0A2H0RDU5"/>
<dbReference type="Pfam" id="PF05635">
    <property type="entry name" value="23S_rRNA_IVP"/>
    <property type="match status" value="1"/>
</dbReference>
<proteinExistence type="predicted"/>
<evidence type="ECO:0000313" key="2">
    <source>
        <dbReference type="Proteomes" id="UP000228767"/>
    </source>
</evidence>
<dbReference type="Proteomes" id="UP000228767">
    <property type="component" value="Unassembled WGS sequence"/>
</dbReference>
<protein>
    <submittedName>
        <fullName evidence="1">Four helix bundle protein</fullName>
    </submittedName>
</protein>
<accession>A0A2H0RDU5</accession>
<sequence length="129" mass="14726">MPNLQQLRSSLHFRNLLCWQEAHALALMVYKTTENFPRQEQFGLASQLRRAATSVTSNIAEGYGRQSVADKLHFYTMARGSLLEIQSQVVLARDLGYLKISEEEEFLSRSILAHKLINGLIAKMRTKQC</sequence>
<reference evidence="1 2" key="1">
    <citation type="submission" date="2017-09" db="EMBL/GenBank/DDBJ databases">
        <title>Depth-based differentiation of microbial function through sediment-hosted aquifers and enrichment of novel symbionts in the deep terrestrial subsurface.</title>
        <authorList>
            <person name="Probst A.J."/>
            <person name="Ladd B."/>
            <person name="Jarett J.K."/>
            <person name="Geller-Mcgrath D.E."/>
            <person name="Sieber C.M."/>
            <person name="Emerson J.B."/>
            <person name="Anantharaman K."/>
            <person name="Thomas B.C."/>
            <person name="Malmstrom R."/>
            <person name="Stieglmeier M."/>
            <person name="Klingl A."/>
            <person name="Woyke T."/>
            <person name="Ryan C.M."/>
            <person name="Banfield J.F."/>
        </authorList>
    </citation>
    <scope>NUCLEOTIDE SEQUENCE [LARGE SCALE GENOMIC DNA]</scope>
    <source>
        <strain evidence="1">CG10_big_fil_rev_8_21_14_0_10_51_16</strain>
    </source>
</reference>
<dbReference type="PANTHER" id="PTHR38471:SF2">
    <property type="entry name" value="FOUR HELIX BUNDLE PROTEIN"/>
    <property type="match status" value="1"/>
</dbReference>
<evidence type="ECO:0000313" key="1">
    <source>
        <dbReference type="EMBL" id="PIR44610.1"/>
    </source>
</evidence>
<name>A0A2H0RDU5_9BACT</name>
<dbReference type="PANTHER" id="PTHR38471">
    <property type="entry name" value="FOUR HELIX BUNDLE PROTEIN"/>
    <property type="match status" value="1"/>
</dbReference>
<comment type="caution">
    <text evidence="1">The sequence shown here is derived from an EMBL/GenBank/DDBJ whole genome shotgun (WGS) entry which is preliminary data.</text>
</comment>
<dbReference type="SUPFAM" id="SSF158446">
    <property type="entry name" value="IVS-encoded protein-like"/>
    <property type="match status" value="1"/>
</dbReference>